<protein>
    <submittedName>
        <fullName evidence="1">Uncharacterized protein</fullName>
    </submittedName>
</protein>
<proteinExistence type="predicted"/>
<organism evidence="1 2">
    <name type="scientific">Trypanosoma rangeli SC58</name>
    <dbReference type="NCBI Taxonomy" id="429131"/>
    <lineage>
        <taxon>Eukaryota</taxon>
        <taxon>Discoba</taxon>
        <taxon>Euglenozoa</taxon>
        <taxon>Kinetoplastea</taxon>
        <taxon>Metakinetoplastina</taxon>
        <taxon>Trypanosomatida</taxon>
        <taxon>Trypanosomatidae</taxon>
        <taxon>Trypanosoma</taxon>
        <taxon>Herpetosoma</taxon>
    </lineage>
</organism>
<dbReference type="Proteomes" id="UP000031737">
    <property type="component" value="Unassembled WGS sequence"/>
</dbReference>
<evidence type="ECO:0000313" key="1">
    <source>
        <dbReference type="EMBL" id="ESL07103.1"/>
    </source>
</evidence>
<comment type="caution">
    <text evidence="1">The sequence shown here is derived from an EMBL/GenBank/DDBJ whole genome shotgun (WGS) entry which is preliminary data.</text>
</comment>
<dbReference type="OrthoDB" id="251518at2759"/>
<dbReference type="EMBL" id="AUPL01005214">
    <property type="protein sequence ID" value="ESL07103.1"/>
    <property type="molecule type" value="Genomic_DNA"/>
</dbReference>
<name>A0A061IVF5_TRYRA</name>
<dbReference type="VEuPathDB" id="TriTrypDB:TRSC58_05214"/>
<dbReference type="AlphaFoldDB" id="A0A061IVF5"/>
<gene>
    <name evidence="1" type="ORF">TRSC58_05214</name>
</gene>
<evidence type="ECO:0000313" key="2">
    <source>
        <dbReference type="Proteomes" id="UP000031737"/>
    </source>
</evidence>
<accession>A0A061IVF5</accession>
<keyword evidence="2" id="KW-1185">Reference proteome</keyword>
<sequence>MLLSVFDCNTSVKKGDEGEARLVGSATLPIIDIILASVEKGNNRHSSGVTQRMKGGTPVVQNVELPPLELPLHRCGQRVGTLCLACSPLMCIVHVPVKEDLL</sequence>
<reference evidence="1 2" key="1">
    <citation type="submission" date="2013-07" db="EMBL/GenBank/DDBJ databases">
        <authorList>
            <person name="Stoco P.H."/>
            <person name="Wagner G."/>
            <person name="Gerber A."/>
            <person name="Zaha A."/>
            <person name="Thompson C."/>
            <person name="Bartholomeu D.C."/>
            <person name="Luckemeyer D.D."/>
            <person name="Bahia D."/>
            <person name="Loreto E."/>
            <person name="Prestes E.B."/>
            <person name="Lima F.M."/>
            <person name="Rodrigues-Luiz G."/>
            <person name="Vallejo G.A."/>
            <person name="Filho J.F."/>
            <person name="Monteiro K.M."/>
            <person name="Tyler K.M."/>
            <person name="de Almeida L.G."/>
            <person name="Ortiz M.F."/>
            <person name="Siervo M.A."/>
            <person name="de Moraes M.H."/>
            <person name="Cunha O.L."/>
            <person name="Mendonca-Neto R."/>
            <person name="Silva R."/>
            <person name="Teixeira S.M."/>
            <person name="Murta S.M."/>
            <person name="Sincero T.C."/>
            <person name="Mendes T.A."/>
            <person name="Urmenyi T.P."/>
            <person name="Silva V.G."/>
            <person name="da Rocha W.D."/>
            <person name="Andersson B."/>
            <person name="Romanha A.J."/>
            <person name="Steindel M."/>
            <person name="de Vasconcelos A.T."/>
            <person name="Grisard E.C."/>
        </authorList>
    </citation>
    <scope>NUCLEOTIDE SEQUENCE [LARGE SCALE GENOMIC DNA]</scope>
    <source>
        <strain evidence="1 2">SC58</strain>
    </source>
</reference>